<reference evidence="1 2" key="1">
    <citation type="submission" date="2023-07" db="EMBL/GenBank/DDBJ databases">
        <title>Genomic Encyclopedia of Type Strains, Phase IV (KMG-IV): sequencing the most valuable type-strain genomes for metagenomic binning, comparative biology and taxonomic classification.</title>
        <authorList>
            <person name="Goeker M."/>
        </authorList>
    </citation>
    <scope>NUCLEOTIDE SEQUENCE [LARGE SCALE GENOMIC DNA]</scope>
    <source>
        <strain evidence="1 2">DSM 1400</strain>
    </source>
</reference>
<proteinExistence type="predicted"/>
<protein>
    <submittedName>
        <fullName evidence="1">Uncharacterized protein</fullName>
    </submittedName>
</protein>
<comment type="caution">
    <text evidence="1">The sequence shown here is derived from an EMBL/GenBank/DDBJ whole genome shotgun (WGS) entry which is preliminary data.</text>
</comment>
<name>A0ABU0JTQ1_HATLI</name>
<dbReference type="EMBL" id="JAUSWN010000020">
    <property type="protein sequence ID" value="MDQ0480481.1"/>
    <property type="molecule type" value="Genomic_DNA"/>
</dbReference>
<dbReference type="Proteomes" id="UP001224418">
    <property type="component" value="Unassembled WGS sequence"/>
</dbReference>
<keyword evidence="2" id="KW-1185">Reference proteome</keyword>
<organism evidence="1 2">
    <name type="scientific">Hathewaya limosa</name>
    <name type="common">Clostridium limosum</name>
    <dbReference type="NCBI Taxonomy" id="1536"/>
    <lineage>
        <taxon>Bacteria</taxon>
        <taxon>Bacillati</taxon>
        <taxon>Bacillota</taxon>
        <taxon>Clostridia</taxon>
        <taxon>Eubacteriales</taxon>
        <taxon>Clostridiaceae</taxon>
        <taxon>Hathewaya</taxon>
    </lineage>
</organism>
<evidence type="ECO:0000313" key="2">
    <source>
        <dbReference type="Proteomes" id="UP001224418"/>
    </source>
</evidence>
<evidence type="ECO:0000313" key="1">
    <source>
        <dbReference type="EMBL" id="MDQ0480481.1"/>
    </source>
</evidence>
<accession>A0ABU0JTQ1</accession>
<sequence>MIFLEYRKVKGKLLELYLEDVSVGLKHFLGAVKGFSFLETNNEEMRGLII</sequence>
<gene>
    <name evidence="1" type="ORF">QOZ93_002229</name>
</gene>